<name>A0A380ZHK1_BARDO</name>
<keyword evidence="1" id="KW-0812">Transmembrane</keyword>
<evidence type="ECO:0000313" key="2">
    <source>
        <dbReference type="EMBL" id="SUV45792.1"/>
    </source>
</evidence>
<keyword evidence="1" id="KW-1133">Transmembrane helix</keyword>
<dbReference type="AlphaFoldDB" id="A0A380ZHK1"/>
<gene>
    <name evidence="2" type="ORF">NCTC12862_01400</name>
</gene>
<accession>A0A380ZHK1</accession>
<dbReference type="STRING" id="33044.GCA_900005695_01290"/>
<dbReference type="EMBL" id="UFTF01000001">
    <property type="protein sequence ID" value="SUV45792.1"/>
    <property type="molecule type" value="Genomic_DNA"/>
</dbReference>
<protein>
    <recommendedName>
        <fullName evidence="4">TrbC/VIRB2 family</fullName>
    </recommendedName>
</protein>
<dbReference type="RefSeq" id="WP_004856339.1">
    <property type="nucleotide sequence ID" value="NZ_UFTF01000001.1"/>
</dbReference>
<evidence type="ECO:0008006" key="4">
    <source>
        <dbReference type="Google" id="ProtNLM"/>
    </source>
</evidence>
<evidence type="ECO:0000313" key="3">
    <source>
        <dbReference type="Proteomes" id="UP000254950"/>
    </source>
</evidence>
<reference evidence="2 3" key="1">
    <citation type="submission" date="2018-06" db="EMBL/GenBank/DDBJ databases">
        <authorList>
            <consortium name="Pathogen Informatics"/>
            <person name="Doyle S."/>
        </authorList>
    </citation>
    <scope>NUCLEOTIDE SEQUENCE [LARGE SCALE GENOMIC DNA]</scope>
    <source>
        <strain evidence="2 3">NCTC12862</strain>
    </source>
</reference>
<keyword evidence="1" id="KW-0472">Membrane</keyword>
<feature type="transmembrane region" description="Helical" evidence="1">
    <location>
        <begin position="93"/>
        <end position="113"/>
    </location>
</feature>
<evidence type="ECO:0000256" key="1">
    <source>
        <dbReference type="SAM" id="Phobius"/>
    </source>
</evidence>
<sequence>MITSIVMRIKNFKRPNILQTKSDHKISASFVTLITALATQSAFAKEKVNNVDVFIGIQYGLSMIVPIVGAVLFLLLFILCIFRIIARATFVRWAFSVIIASTAFYITHILFHIT</sequence>
<dbReference type="Proteomes" id="UP000254950">
    <property type="component" value="Unassembled WGS sequence"/>
</dbReference>
<proteinExistence type="predicted"/>
<organism evidence="2 3">
    <name type="scientific">Bartonella doshiae</name>
    <dbReference type="NCBI Taxonomy" id="33044"/>
    <lineage>
        <taxon>Bacteria</taxon>
        <taxon>Pseudomonadati</taxon>
        <taxon>Pseudomonadota</taxon>
        <taxon>Alphaproteobacteria</taxon>
        <taxon>Hyphomicrobiales</taxon>
        <taxon>Bartonellaceae</taxon>
        <taxon>Bartonella</taxon>
    </lineage>
</organism>
<feature type="transmembrane region" description="Helical" evidence="1">
    <location>
        <begin position="60"/>
        <end position="86"/>
    </location>
</feature>